<feature type="transmembrane region" description="Helical" evidence="1">
    <location>
        <begin position="15"/>
        <end position="37"/>
    </location>
</feature>
<dbReference type="Proteomes" id="UP000839052">
    <property type="component" value="Chromosome"/>
</dbReference>
<protein>
    <submittedName>
        <fullName evidence="2">Uncharacterized protein</fullName>
    </submittedName>
</protein>
<organism evidence="2 3">
    <name type="scientific">Candidatus Nitrotoga arctica</name>
    <dbReference type="NCBI Taxonomy" id="453162"/>
    <lineage>
        <taxon>Bacteria</taxon>
        <taxon>Pseudomonadati</taxon>
        <taxon>Pseudomonadota</taxon>
        <taxon>Betaproteobacteria</taxon>
        <taxon>Nitrosomonadales</taxon>
        <taxon>Gallionellaceae</taxon>
        <taxon>Candidatus Nitrotoga</taxon>
    </lineage>
</organism>
<accession>A0ABM8YVF3</accession>
<reference evidence="2 3" key="1">
    <citation type="submission" date="2021-10" db="EMBL/GenBank/DDBJ databases">
        <authorList>
            <person name="Koch H."/>
        </authorList>
    </citation>
    <scope>NUCLEOTIDE SEQUENCE [LARGE SCALE GENOMIC DNA]</scope>
    <source>
        <strain evidence="2">6680</strain>
    </source>
</reference>
<keyword evidence="1" id="KW-0812">Transmembrane</keyword>
<gene>
    <name evidence="2" type="ORF">NTG6680_0184</name>
</gene>
<keyword evidence="1" id="KW-1133">Transmembrane helix</keyword>
<sequence>MFYRGLLYVSYESKLLIPLVLTAMVAVVGWIVVHHLSASRDRENKRREKLTEFLIDVYRRIEKYPCRQLSPDNAADFESAIADIQLFGSPHLVQLAQSVAEGIPKSGVAQADRLLLELRKVLRKELGLEEVPGKTVYLRITERKISHS</sequence>
<evidence type="ECO:0000256" key="1">
    <source>
        <dbReference type="SAM" id="Phobius"/>
    </source>
</evidence>
<evidence type="ECO:0000313" key="3">
    <source>
        <dbReference type="Proteomes" id="UP000839052"/>
    </source>
</evidence>
<proteinExistence type="predicted"/>
<evidence type="ECO:0000313" key="2">
    <source>
        <dbReference type="EMBL" id="CAG9931437.1"/>
    </source>
</evidence>
<keyword evidence="3" id="KW-1185">Reference proteome</keyword>
<dbReference type="EMBL" id="OU912926">
    <property type="protein sequence ID" value="CAG9931437.1"/>
    <property type="molecule type" value="Genomic_DNA"/>
</dbReference>
<keyword evidence="1" id="KW-0472">Membrane</keyword>
<name>A0ABM8YVF3_9PROT</name>